<organism evidence="2 3">
    <name type="scientific">Agrobacterium tumefaciens str. Kerr 14</name>
    <dbReference type="NCBI Taxonomy" id="1183424"/>
    <lineage>
        <taxon>Bacteria</taxon>
        <taxon>Pseudomonadati</taxon>
        <taxon>Pseudomonadota</taxon>
        <taxon>Alphaproteobacteria</taxon>
        <taxon>Hyphomicrobiales</taxon>
        <taxon>Rhizobiaceae</taxon>
        <taxon>Rhizobium/Agrobacterium group</taxon>
        <taxon>Agrobacterium</taxon>
        <taxon>Agrobacterium tumefaciens complex</taxon>
    </lineage>
</organism>
<keyword evidence="1" id="KW-1133">Transmembrane helix</keyword>
<evidence type="ECO:0000313" key="3">
    <source>
        <dbReference type="Proteomes" id="UP000191897"/>
    </source>
</evidence>
<gene>
    <name evidence="2" type="ORF">AGR4C_Lc40123</name>
</gene>
<name>A0A1S7RKI8_AGRTU</name>
<evidence type="ECO:0000256" key="1">
    <source>
        <dbReference type="SAM" id="Phobius"/>
    </source>
</evidence>
<dbReference type="EMBL" id="FBWC01000026">
    <property type="protein sequence ID" value="CUX53859.1"/>
    <property type="molecule type" value="Genomic_DNA"/>
</dbReference>
<proteinExistence type="predicted"/>
<dbReference type="Proteomes" id="UP000191897">
    <property type="component" value="Unassembled WGS sequence"/>
</dbReference>
<sequence>MDEALKPKRHRLRRYLATGLVVASAALVAAIGIAPFVFLIWMVRTVTRWLGLFIGL</sequence>
<protein>
    <submittedName>
        <fullName evidence="2">Uncharacterized protein</fullName>
    </submittedName>
</protein>
<dbReference type="RefSeq" id="WP_003506300.1">
    <property type="nucleotide sequence ID" value="NZ_LT009731.1"/>
</dbReference>
<dbReference type="AlphaFoldDB" id="A0A1S7RKI8"/>
<reference evidence="2 3" key="1">
    <citation type="submission" date="2016-01" db="EMBL/GenBank/DDBJ databases">
        <authorList>
            <person name="Oliw E.H."/>
        </authorList>
    </citation>
    <scope>NUCLEOTIDE SEQUENCE [LARGE SCALE GENOMIC DNA]</scope>
    <source>
        <strain evidence="2 3">Kerr 14</strain>
    </source>
</reference>
<feature type="transmembrane region" description="Helical" evidence="1">
    <location>
        <begin position="15"/>
        <end position="43"/>
    </location>
</feature>
<keyword evidence="1" id="KW-0812">Transmembrane</keyword>
<accession>A0A1S7RKI8</accession>
<keyword evidence="1" id="KW-0472">Membrane</keyword>
<evidence type="ECO:0000313" key="2">
    <source>
        <dbReference type="EMBL" id="CUX53859.1"/>
    </source>
</evidence>